<name>A0ABP0N6S4_9DINO</name>
<gene>
    <name evidence="2" type="ORF">SCF082_LOCUS31506</name>
</gene>
<sequence length="63" mass="7350">MATPKHWPIRTLEALEKAAEEWNSKDSKEANNHPRRTGDQLDPDPFDESWGENGKQEESWDKD</sequence>
<proteinExistence type="predicted"/>
<evidence type="ECO:0000256" key="1">
    <source>
        <dbReference type="SAM" id="MobiDB-lite"/>
    </source>
</evidence>
<keyword evidence="3" id="KW-1185">Reference proteome</keyword>
<feature type="region of interest" description="Disordered" evidence="1">
    <location>
        <begin position="18"/>
        <end position="63"/>
    </location>
</feature>
<feature type="compositionally biased region" description="Basic and acidic residues" evidence="1">
    <location>
        <begin position="54"/>
        <end position="63"/>
    </location>
</feature>
<dbReference type="EMBL" id="CAXAMM010026692">
    <property type="protein sequence ID" value="CAK9059475.1"/>
    <property type="molecule type" value="Genomic_DNA"/>
</dbReference>
<accession>A0ABP0N6S4</accession>
<evidence type="ECO:0000313" key="2">
    <source>
        <dbReference type="EMBL" id="CAK9059475.1"/>
    </source>
</evidence>
<comment type="caution">
    <text evidence="2">The sequence shown here is derived from an EMBL/GenBank/DDBJ whole genome shotgun (WGS) entry which is preliminary data.</text>
</comment>
<feature type="non-terminal residue" evidence="2">
    <location>
        <position position="63"/>
    </location>
</feature>
<feature type="compositionally biased region" description="Acidic residues" evidence="1">
    <location>
        <begin position="41"/>
        <end position="50"/>
    </location>
</feature>
<reference evidence="2 3" key="1">
    <citation type="submission" date="2024-02" db="EMBL/GenBank/DDBJ databases">
        <authorList>
            <person name="Chen Y."/>
            <person name="Shah S."/>
            <person name="Dougan E. K."/>
            <person name="Thang M."/>
            <person name="Chan C."/>
        </authorList>
    </citation>
    <scope>NUCLEOTIDE SEQUENCE [LARGE SCALE GENOMIC DNA]</scope>
</reference>
<feature type="compositionally biased region" description="Basic and acidic residues" evidence="1">
    <location>
        <begin position="18"/>
        <end position="39"/>
    </location>
</feature>
<dbReference type="Proteomes" id="UP001642464">
    <property type="component" value="Unassembled WGS sequence"/>
</dbReference>
<organism evidence="2 3">
    <name type="scientific">Durusdinium trenchii</name>
    <dbReference type="NCBI Taxonomy" id="1381693"/>
    <lineage>
        <taxon>Eukaryota</taxon>
        <taxon>Sar</taxon>
        <taxon>Alveolata</taxon>
        <taxon>Dinophyceae</taxon>
        <taxon>Suessiales</taxon>
        <taxon>Symbiodiniaceae</taxon>
        <taxon>Durusdinium</taxon>
    </lineage>
</organism>
<evidence type="ECO:0000313" key="3">
    <source>
        <dbReference type="Proteomes" id="UP001642464"/>
    </source>
</evidence>
<protein>
    <submittedName>
        <fullName evidence="2">Uncharacterized protein</fullName>
    </submittedName>
</protein>